<dbReference type="InterPro" id="IPR001611">
    <property type="entry name" value="Leu-rich_rpt"/>
</dbReference>
<evidence type="ECO:0000313" key="13">
    <source>
        <dbReference type="EMBL" id="KAF3448117.1"/>
    </source>
</evidence>
<evidence type="ECO:0000256" key="12">
    <source>
        <dbReference type="SAM" id="MobiDB-lite"/>
    </source>
</evidence>
<keyword evidence="11" id="KW-0325">Glycoprotein</keyword>
<reference evidence="13" key="1">
    <citation type="submission" date="2020-03" db="EMBL/GenBank/DDBJ databases">
        <title>A high-quality chromosome-level genome assembly of a woody plant with both climbing and erect habits, Rhamnella rubrinervis.</title>
        <authorList>
            <person name="Lu Z."/>
            <person name="Yang Y."/>
            <person name="Zhu X."/>
            <person name="Sun Y."/>
        </authorList>
    </citation>
    <scope>NUCLEOTIDE SEQUENCE</scope>
    <source>
        <strain evidence="13">BYM</strain>
        <tissue evidence="13">Leaf</tissue>
    </source>
</reference>
<comment type="similarity">
    <text evidence="2">Belongs to the RLP family.</text>
</comment>
<evidence type="ECO:0000256" key="3">
    <source>
        <dbReference type="ARBA" id="ARBA00022475"/>
    </source>
</evidence>
<dbReference type="AlphaFoldDB" id="A0A8K0MJF2"/>
<evidence type="ECO:0000256" key="11">
    <source>
        <dbReference type="ARBA" id="ARBA00023180"/>
    </source>
</evidence>
<keyword evidence="9" id="KW-0472">Membrane</keyword>
<dbReference type="SUPFAM" id="SSF52047">
    <property type="entry name" value="RNI-like"/>
    <property type="match status" value="1"/>
</dbReference>
<evidence type="ECO:0000256" key="8">
    <source>
        <dbReference type="ARBA" id="ARBA00022989"/>
    </source>
</evidence>
<comment type="caution">
    <text evidence="13">The sequence shown here is derived from an EMBL/GenBank/DDBJ whole genome shotgun (WGS) entry which is preliminary data.</text>
</comment>
<dbReference type="PANTHER" id="PTHR48052:SF8">
    <property type="entry name" value="LRR RECEPTOR-LIKE SERINE_THREONINE-PROTEIN KINASE FLS2"/>
    <property type="match status" value="1"/>
</dbReference>
<organism evidence="13 14">
    <name type="scientific">Rhamnella rubrinervis</name>
    <dbReference type="NCBI Taxonomy" id="2594499"/>
    <lineage>
        <taxon>Eukaryota</taxon>
        <taxon>Viridiplantae</taxon>
        <taxon>Streptophyta</taxon>
        <taxon>Embryophyta</taxon>
        <taxon>Tracheophyta</taxon>
        <taxon>Spermatophyta</taxon>
        <taxon>Magnoliopsida</taxon>
        <taxon>eudicotyledons</taxon>
        <taxon>Gunneridae</taxon>
        <taxon>Pentapetalae</taxon>
        <taxon>rosids</taxon>
        <taxon>fabids</taxon>
        <taxon>Rosales</taxon>
        <taxon>Rhamnaceae</taxon>
        <taxon>rhamnoid group</taxon>
        <taxon>Rhamneae</taxon>
        <taxon>Rhamnella</taxon>
    </lineage>
</organism>
<sequence>MLIQNLTELEELHLDGVNISTPGKEWGRALSSSLPHLRVLSLVQCSLFGPIDQSLAKLHSLSVIRLDDNNLFASVLGFFSKFSNLTSLSLKDCCLNGTFPNEIFQVSTLQTLVLSYNMLLEGSFPESSQNNSLQSLLFANTNFTGSLSTSIDNNFTEPIPSFNMSKNLTQINLPSNGLTGSISSGLLNLEEVDLGINFLKGNIPSTFFALPSIKSIQLRFNQFSGQVVEFPNAAFSLMESIDLRSNDLNGIQEPYSLGFLSILDLHFNQLRGKIPILPSCAVYIDLSSNYFTSSIPADIGKYLSITMHFSLSENNLTGVVPKSICNAMDLQFIDLSNNGLTGRTPACILAMSQISEVNLRSNNLSGKIPDAFPVNCHLDTLDLNGNLLTGRVPKSLSHCTRLGFVDLGSNMLLDAFPVSLKNISTLRILVLRSNKFYGNITCKDNIAAWPMIQIFDVAFNDFSGEIPGKCLTKELPQWDNSRITIKTDIPSTESFLVNEGLCGPPLTSNCSDGVPRKSPETPKDSHSNSGLEIEWNVISF</sequence>
<evidence type="ECO:0000256" key="2">
    <source>
        <dbReference type="ARBA" id="ARBA00009592"/>
    </source>
</evidence>
<feature type="compositionally biased region" description="Basic and acidic residues" evidence="12">
    <location>
        <begin position="514"/>
        <end position="526"/>
    </location>
</feature>
<name>A0A8K0MJF2_9ROSA</name>
<evidence type="ECO:0000256" key="1">
    <source>
        <dbReference type="ARBA" id="ARBA00004251"/>
    </source>
</evidence>
<evidence type="ECO:0000256" key="4">
    <source>
        <dbReference type="ARBA" id="ARBA00022614"/>
    </source>
</evidence>
<dbReference type="SUPFAM" id="SSF52058">
    <property type="entry name" value="L domain-like"/>
    <property type="match status" value="1"/>
</dbReference>
<keyword evidence="6" id="KW-0732">Signal</keyword>
<keyword evidence="14" id="KW-1185">Reference proteome</keyword>
<keyword evidence="8" id="KW-1133">Transmembrane helix</keyword>
<dbReference type="EMBL" id="VOIH02000004">
    <property type="protein sequence ID" value="KAF3448117.1"/>
    <property type="molecule type" value="Genomic_DNA"/>
</dbReference>
<keyword evidence="7" id="KW-0677">Repeat</keyword>
<keyword evidence="5" id="KW-0812">Transmembrane</keyword>
<dbReference type="GO" id="GO:0005886">
    <property type="term" value="C:plasma membrane"/>
    <property type="evidence" value="ECO:0007669"/>
    <property type="project" value="UniProtKB-SubCell"/>
</dbReference>
<evidence type="ECO:0000313" key="14">
    <source>
        <dbReference type="Proteomes" id="UP000796880"/>
    </source>
</evidence>
<comment type="subcellular location">
    <subcellularLocation>
        <location evidence="1">Cell membrane</location>
        <topology evidence="1">Single-pass type I membrane protein</topology>
    </subcellularLocation>
</comment>
<keyword evidence="10" id="KW-0675">Receptor</keyword>
<dbReference type="Pfam" id="PF00560">
    <property type="entry name" value="LRR_1"/>
    <property type="match status" value="3"/>
</dbReference>
<dbReference type="PANTHER" id="PTHR48052">
    <property type="entry name" value="UNNAMED PRODUCT"/>
    <property type="match status" value="1"/>
</dbReference>
<evidence type="ECO:0000256" key="5">
    <source>
        <dbReference type="ARBA" id="ARBA00022692"/>
    </source>
</evidence>
<keyword evidence="4" id="KW-0433">Leucine-rich repeat</keyword>
<dbReference type="Gene3D" id="3.80.10.10">
    <property type="entry name" value="Ribonuclease Inhibitor"/>
    <property type="match status" value="3"/>
</dbReference>
<dbReference type="InterPro" id="IPR032675">
    <property type="entry name" value="LRR_dom_sf"/>
</dbReference>
<evidence type="ECO:0000256" key="7">
    <source>
        <dbReference type="ARBA" id="ARBA00022737"/>
    </source>
</evidence>
<proteinExistence type="inferred from homology"/>
<evidence type="ECO:0000256" key="6">
    <source>
        <dbReference type="ARBA" id="ARBA00022729"/>
    </source>
</evidence>
<evidence type="ECO:0000256" key="10">
    <source>
        <dbReference type="ARBA" id="ARBA00023170"/>
    </source>
</evidence>
<evidence type="ECO:0000256" key="9">
    <source>
        <dbReference type="ARBA" id="ARBA00023136"/>
    </source>
</evidence>
<protein>
    <submittedName>
        <fullName evidence="13">Uncharacterized protein</fullName>
    </submittedName>
</protein>
<gene>
    <name evidence="13" type="ORF">FNV43_RR08827</name>
</gene>
<dbReference type="FunFam" id="3.80.10.10:FF:000041">
    <property type="entry name" value="LRR receptor-like serine/threonine-protein kinase ERECTA"/>
    <property type="match status" value="1"/>
</dbReference>
<keyword evidence="3" id="KW-1003">Cell membrane</keyword>
<dbReference type="Proteomes" id="UP000796880">
    <property type="component" value="Unassembled WGS sequence"/>
</dbReference>
<dbReference type="Pfam" id="PF13855">
    <property type="entry name" value="LRR_8"/>
    <property type="match status" value="1"/>
</dbReference>
<feature type="region of interest" description="Disordered" evidence="12">
    <location>
        <begin position="508"/>
        <end position="528"/>
    </location>
</feature>
<accession>A0A8K0MJF2</accession>
<dbReference type="OrthoDB" id="1394818at2759"/>